<proteinExistence type="predicted"/>
<dbReference type="InterPro" id="IPR018337">
    <property type="entry name" value="Cell_wall/Cho-bd_repeat"/>
</dbReference>
<feature type="region of interest" description="Disordered" evidence="5">
    <location>
        <begin position="163"/>
        <end position="189"/>
    </location>
</feature>
<dbReference type="Gene3D" id="2.30.30.40">
    <property type="entry name" value="SH3 Domains"/>
    <property type="match status" value="1"/>
</dbReference>
<evidence type="ECO:0000256" key="3">
    <source>
        <dbReference type="ARBA" id="ARBA00022737"/>
    </source>
</evidence>
<sequence>MKKEFIKKIIRAAVLTLIITNINYVPASAKWLKDSKSNWNWVENDVKATGWKEIDEKWYYFDENGMMKIGWIKLNEKWYSLSESGSMETGWKKIDEKWYHFNSDGTMSTGWVSDNGTWYFMNFSGQMETGTIGIDGQVYTFSESGAMISGKEIVQEIKSDSKNLGSAKNNINNESEENMETSIEKDNSDTKSRIGYVATNGDLLNIRSSALISSEIIGTVAKNKEVKIIDDEEDGFYPIIVNDKKGWVSSKWISFEKPKNSEQALDSNVDVTTVEKPSVGNDNKNLTDASLAKGIIRDKEPSLDDKRYYSDDNIFYKVKLSPPFSSGGRLIKGNCTWYAWGRAWEITGSKPTDAGFIGNGYEWWDANKKSGKYKYGSEPRVGAIAVWKSSLPNSGGSGHVAVVEKIENNKVYISESMWHGVTFKYREIYETSYLYGYIYLDKPNY</sequence>
<dbReference type="RefSeq" id="WP_077846032.1">
    <property type="nucleotide sequence ID" value="NZ_LZZM01000043.1"/>
</dbReference>
<dbReference type="InterPro" id="IPR038765">
    <property type="entry name" value="Papain-like_cys_pep_sf"/>
</dbReference>
<feature type="domain" description="SH3b" evidence="7">
    <location>
        <begin position="188"/>
        <end position="257"/>
    </location>
</feature>
<evidence type="ECO:0000259" key="6">
    <source>
        <dbReference type="PROSITE" id="PS50911"/>
    </source>
</evidence>
<evidence type="ECO:0000313" key="8">
    <source>
        <dbReference type="EMBL" id="OOM81889.1"/>
    </source>
</evidence>
<dbReference type="AlphaFoldDB" id="A0A1S8TW94"/>
<evidence type="ECO:0000256" key="2">
    <source>
        <dbReference type="ARBA" id="ARBA00011901"/>
    </source>
</evidence>
<keyword evidence="9" id="KW-1185">Reference proteome</keyword>
<gene>
    <name evidence="8" type="primary">lytA_2</name>
    <name evidence="8" type="ORF">CLPUN_07510</name>
</gene>
<evidence type="ECO:0000313" key="9">
    <source>
        <dbReference type="Proteomes" id="UP000190890"/>
    </source>
</evidence>
<evidence type="ECO:0000256" key="4">
    <source>
        <dbReference type="PROSITE-ProRule" id="PRU00591"/>
    </source>
</evidence>
<dbReference type="InterPro" id="IPR003646">
    <property type="entry name" value="SH3-like_bac-type"/>
</dbReference>
<dbReference type="SMART" id="SM00287">
    <property type="entry name" value="SH3b"/>
    <property type="match status" value="1"/>
</dbReference>
<name>A0A1S8TW94_9CLOT</name>
<dbReference type="STRING" id="29367.CLPUN_07510"/>
<feature type="repeat" description="Cell wall-binding" evidence="4">
    <location>
        <begin position="88"/>
        <end position="107"/>
    </location>
</feature>
<dbReference type="PROSITE" id="PS51781">
    <property type="entry name" value="SH3B"/>
    <property type="match status" value="1"/>
</dbReference>
<dbReference type="EMBL" id="LZZM01000043">
    <property type="protein sequence ID" value="OOM81889.1"/>
    <property type="molecule type" value="Genomic_DNA"/>
</dbReference>
<dbReference type="Gene3D" id="2.10.270.10">
    <property type="entry name" value="Cholin Binding"/>
    <property type="match status" value="1"/>
</dbReference>
<dbReference type="SUPFAM" id="SSF54001">
    <property type="entry name" value="Cysteine proteinases"/>
    <property type="match status" value="1"/>
</dbReference>
<dbReference type="PROSITE" id="PS51170">
    <property type="entry name" value="CW"/>
    <property type="match status" value="3"/>
</dbReference>
<feature type="domain" description="Peptidase C51" evidence="6">
    <location>
        <begin position="310"/>
        <end position="439"/>
    </location>
</feature>
<feature type="repeat" description="Cell wall-binding" evidence="4">
    <location>
        <begin position="48"/>
        <end position="67"/>
    </location>
</feature>
<keyword evidence="3" id="KW-0677">Repeat</keyword>
<dbReference type="InterPro" id="IPR007921">
    <property type="entry name" value="CHAP_dom"/>
</dbReference>
<feature type="repeat" description="Cell wall-binding" evidence="4">
    <location>
        <begin position="108"/>
        <end position="127"/>
    </location>
</feature>
<dbReference type="SUPFAM" id="SSF69360">
    <property type="entry name" value="Cell wall binding repeat"/>
    <property type="match status" value="1"/>
</dbReference>
<dbReference type="PROSITE" id="PS50911">
    <property type="entry name" value="CHAP"/>
    <property type="match status" value="1"/>
</dbReference>
<dbReference type="Gene3D" id="2.10.270.20">
    <property type="match status" value="1"/>
</dbReference>
<dbReference type="GO" id="GO:0008745">
    <property type="term" value="F:N-acetylmuramoyl-L-alanine amidase activity"/>
    <property type="evidence" value="ECO:0007669"/>
    <property type="project" value="UniProtKB-EC"/>
</dbReference>
<evidence type="ECO:0000259" key="7">
    <source>
        <dbReference type="PROSITE" id="PS51781"/>
    </source>
</evidence>
<reference evidence="8 9" key="1">
    <citation type="submission" date="2016-05" db="EMBL/GenBank/DDBJ databases">
        <title>Microbial solvent formation.</title>
        <authorList>
            <person name="Poehlein A."/>
            <person name="Montoya Solano J.D."/>
            <person name="Flitsch S."/>
            <person name="Krabben P."/>
            <person name="Duerre P."/>
            <person name="Daniel R."/>
        </authorList>
    </citation>
    <scope>NUCLEOTIDE SEQUENCE [LARGE SCALE GENOMIC DNA]</scope>
    <source>
        <strain evidence="8 9">DSM 2619</strain>
    </source>
</reference>
<protein>
    <recommendedName>
        <fullName evidence="2">N-acetylmuramoyl-L-alanine amidase</fullName>
        <ecNumber evidence="2">3.5.1.28</ecNumber>
    </recommendedName>
</protein>
<evidence type="ECO:0000256" key="1">
    <source>
        <dbReference type="ARBA" id="ARBA00001561"/>
    </source>
</evidence>
<dbReference type="EC" id="3.5.1.28" evidence="2"/>
<comment type="caution">
    <text evidence="8">The sequence shown here is derived from an EMBL/GenBank/DDBJ whole genome shotgun (WGS) entry which is preliminary data.</text>
</comment>
<keyword evidence="8" id="KW-0378">Hydrolase</keyword>
<dbReference type="Pfam" id="PF08239">
    <property type="entry name" value="SH3_3"/>
    <property type="match status" value="1"/>
</dbReference>
<dbReference type="Pfam" id="PF05257">
    <property type="entry name" value="CHAP"/>
    <property type="match status" value="1"/>
</dbReference>
<accession>A0A1S8TW94</accession>
<dbReference type="Gene3D" id="3.90.1720.10">
    <property type="entry name" value="endopeptidase domain like (from Nostoc punctiforme)"/>
    <property type="match status" value="1"/>
</dbReference>
<dbReference type="Pfam" id="PF19127">
    <property type="entry name" value="Choline_bind_3"/>
    <property type="match status" value="2"/>
</dbReference>
<dbReference type="Proteomes" id="UP000190890">
    <property type="component" value="Unassembled WGS sequence"/>
</dbReference>
<organism evidence="8 9">
    <name type="scientific">Clostridium puniceum</name>
    <dbReference type="NCBI Taxonomy" id="29367"/>
    <lineage>
        <taxon>Bacteria</taxon>
        <taxon>Bacillati</taxon>
        <taxon>Bacillota</taxon>
        <taxon>Clostridia</taxon>
        <taxon>Eubacteriales</taxon>
        <taxon>Clostridiaceae</taxon>
        <taxon>Clostridium</taxon>
    </lineage>
</organism>
<dbReference type="OrthoDB" id="1884925at2"/>
<evidence type="ECO:0000256" key="5">
    <source>
        <dbReference type="SAM" id="MobiDB-lite"/>
    </source>
</evidence>
<comment type="catalytic activity">
    <reaction evidence="1">
        <text>Hydrolyzes the link between N-acetylmuramoyl residues and L-amino acid residues in certain cell-wall glycopeptides.</text>
        <dbReference type="EC" id="3.5.1.28"/>
    </reaction>
</comment>